<reference evidence="7" key="1">
    <citation type="submission" date="2021-01" db="EMBL/GenBank/DDBJ databases">
        <title>Whole genome shotgun sequence of Actinoplanes rishiriensis NBRC 108556.</title>
        <authorList>
            <person name="Komaki H."/>
            <person name="Tamura T."/>
        </authorList>
    </citation>
    <scope>NUCLEOTIDE SEQUENCE</scope>
    <source>
        <strain evidence="7">NBRC 108556</strain>
    </source>
</reference>
<dbReference type="AlphaFoldDB" id="A0A919N0W0"/>
<name>A0A919N0W0_9ACTN</name>
<feature type="signal peptide" evidence="5">
    <location>
        <begin position="1"/>
        <end position="22"/>
    </location>
</feature>
<dbReference type="GO" id="GO:0030288">
    <property type="term" value="C:outer membrane-bounded periplasmic space"/>
    <property type="evidence" value="ECO:0007669"/>
    <property type="project" value="TreeGrafter"/>
</dbReference>
<dbReference type="RefSeq" id="WP_203781895.1">
    <property type="nucleotide sequence ID" value="NZ_BOMV01000034.1"/>
</dbReference>
<dbReference type="PANTHER" id="PTHR30532:SF24">
    <property type="entry name" value="FERRIC ENTEROBACTIN-BINDING PERIPLASMIC PROTEIN FEPB"/>
    <property type="match status" value="1"/>
</dbReference>
<dbReference type="EMBL" id="BOMV01000034">
    <property type="protein sequence ID" value="GIE95602.1"/>
    <property type="molecule type" value="Genomic_DNA"/>
</dbReference>
<organism evidence="7 8">
    <name type="scientific">Paractinoplanes rishiriensis</name>
    <dbReference type="NCBI Taxonomy" id="1050105"/>
    <lineage>
        <taxon>Bacteria</taxon>
        <taxon>Bacillati</taxon>
        <taxon>Actinomycetota</taxon>
        <taxon>Actinomycetes</taxon>
        <taxon>Micromonosporales</taxon>
        <taxon>Micromonosporaceae</taxon>
        <taxon>Paractinoplanes</taxon>
    </lineage>
</organism>
<proteinExistence type="inferred from homology"/>
<evidence type="ECO:0000256" key="2">
    <source>
        <dbReference type="ARBA" id="ARBA00008814"/>
    </source>
</evidence>
<dbReference type="GO" id="GO:1901678">
    <property type="term" value="P:iron coordination entity transport"/>
    <property type="evidence" value="ECO:0007669"/>
    <property type="project" value="UniProtKB-ARBA"/>
</dbReference>
<protein>
    <submittedName>
        <fullName evidence="7">ABC transporter substrate-binding protein</fullName>
    </submittedName>
</protein>
<keyword evidence="4 5" id="KW-0732">Signal</keyword>
<evidence type="ECO:0000256" key="5">
    <source>
        <dbReference type="SAM" id="SignalP"/>
    </source>
</evidence>
<dbReference type="PROSITE" id="PS50983">
    <property type="entry name" value="FE_B12_PBP"/>
    <property type="match status" value="1"/>
</dbReference>
<evidence type="ECO:0000256" key="4">
    <source>
        <dbReference type="ARBA" id="ARBA00022729"/>
    </source>
</evidence>
<dbReference type="Gene3D" id="3.40.50.1980">
    <property type="entry name" value="Nitrogenase molybdenum iron protein domain"/>
    <property type="match status" value="2"/>
</dbReference>
<dbReference type="PROSITE" id="PS51257">
    <property type="entry name" value="PROKAR_LIPOPROTEIN"/>
    <property type="match status" value="1"/>
</dbReference>
<dbReference type="Proteomes" id="UP000636960">
    <property type="component" value="Unassembled WGS sequence"/>
</dbReference>
<comment type="subcellular location">
    <subcellularLocation>
        <location evidence="1">Cell envelope</location>
    </subcellularLocation>
</comment>
<accession>A0A919N0W0</accession>
<comment type="caution">
    <text evidence="7">The sequence shown here is derived from an EMBL/GenBank/DDBJ whole genome shotgun (WGS) entry which is preliminary data.</text>
</comment>
<evidence type="ECO:0000313" key="7">
    <source>
        <dbReference type="EMBL" id="GIE95602.1"/>
    </source>
</evidence>
<evidence type="ECO:0000256" key="1">
    <source>
        <dbReference type="ARBA" id="ARBA00004196"/>
    </source>
</evidence>
<evidence type="ECO:0000313" key="8">
    <source>
        <dbReference type="Proteomes" id="UP000636960"/>
    </source>
</evidence>
<gene>
    <name evidence="7" type="ORF">Ari01nite_30670</name>
</gene>
<keyword evidence="3" id="KW-0813">Transport</keyword>
<comment type="similarity">
    <text evidence="2">Belongs to the bacterial solute-binding protein 8 family.</text>
</comment>
<dbReference type="PANTHER" id="PTHR30532">
    <property type="entry name" value="IRON III DICITRATE-BINDING PERIPLASMIC PROTEIN"/>
    <property type="match status" value="1"/>
</dbReference>
<dbReference type="InterPro" id="IPR002491">
    <property type="entry name" value="ABC_transptr_periplasmic_BD"/>
</dbReference>
<feature type="domain" description="Fe/B12 periplasmic-binding" evidence="6">
    <location>
        <begin position="63"/>
        <end position="331"/>
    </location>
</feature>
<sequence length="332" mass="34341">MISRVRRLLPVALLGVALTTAACTTTGTGDTGSTAPSAGASAQFPVTIPTAFGDVTVDRQPTRVVALGWSDADVALSLGVQPVGAADWLALGGDGQGPWNAGRYTTPPELLGTLELDMEKVAALKPDLILDTRSSGDKARHDQLAKLGVPVVGIPKGAEQYLTTWEQQLDMAGKALGKQAEAARLKSDLDAKFAAAAAANPAFQGKTVAAAVRTGDGWGAYVTGDGRVDFLTKLGFTPAPAIEAKKTNSFYIQLSQEQLDLLDADLTVVFLIQATLDTVKNDKLFQAVPSVQAGHVAYMDDADISAAFSSSSVGGLSYAVDKVTPLLAAALG</sequence>
<dbReference type="InterPro" id="IPR051313">
    <property type="entry name" value="Bact_iron-sidero_bind"/>
</dbReference>
<dbReference type="SUPFAM" id="SSF53807">
    <property type="entry name" value="Helical backbone' metal receptor"/>
    <property type="match status" value="1"/>
</dbReference>
<dbReference type="Pfam" id="PF01497">
    <property type="entry name" value="Peripla_BP_2"/>
    <property type="match status" value="1"/>
</dbReference>
<keyword evidence="8" id="KW-1185">Reference proteome</keyword>
<evidence type="ECO:0000256" key="3">
    <source>
        <dbReference type="ARBA" id="ARBA00022448"/>
    </source>
</evidence>
<feature type="chain" id="PRO_5038579415" evidence="5">
    <location>
        <begin position="23"/>
        <end position="332"/>
    </location>
</feature>
<evidence type="ECO:0000259" key="6">
    <source>
        <dbReference type="PROSITE" id="PS50983"/>
    </source>
</evidence>